<dbReference type="EC" id="2.1.1.-" evidence="2"/>
<keyword evidence="2" id="KW-0808">Transferase</keyword>
<dbReference type="RefSeq" id="WP_084669894.1">
    <property type="nucleotide sequence ID" value="NZ_CP140152.1"/>
</dbReference>
<evidence type="ECO:0000313" key="2">
    <source>
        <dbReference type="EMBL" id="WQH07150.1"/>
    </source>
</evidence>
<gene>
    <name evidence="2" type="ORF">SR858_12695</name>
</gene>
<keyword evidence="2" id="KW-0489">Methyltransferase</keyword>
<dbReference type="GO" id="GO:0008168">
    <property type="term" value="F:methyltransferase activity"/>
    <property type="evidence" value="ECO:0007669"/>
    <property type="project" value="UniProtKB-KW"/>
</dbReference>
<feature type="transmembrane region" description="Helical" evidence="1">
    <location>
        <begin position="255"/>
        <end position="280"/>
    </location>
</feature>
<keyword evidence="1" id="KW-1133">Transmembrane helix</keyword>
<accession>A0ABZ0Y526</accession>
<organism evidence="2 3">
    <name type="scientific">Duganella zoogloeoides</name>
    <dbReference type="NCBI Taxonomy" id="75659"/>
    <lineage>
        <taxon>Bacteria</taxon>
        <taxon>Pseudomonadati</taxon>
        <taxon>Pseudomonadota</taxon>
        <taxon>Betaproteobacteria</taxon>
        <taxon>Burkholderiales</taxon>
        <taxon>Oxalobacteraceae</taxon>
        <taxon>Telluria group</taxon>
        <taxon>Duganella</taxon>
    </lineage>
</organism>
<dbReference type="PANTHER" id="PTHR43861">
    <property type="entry name" value="TRANS-ACONITATE 2-METHYLTRANSFERASE-RELATED"/>
    <property type="match status" value="1"/>
</dbReference>
<dbReference type="Pfam" id="PF13489">
    <property type="entry name" value="Methyltransf_23"/>
    <property type="match status" value="1"/>
</dbReference>
<dbReference type="EMBL" id="CP140152">
    <property type="protein sequence ID" value="WQH07150.1"/>
    <property type="molecule type" value="Genomic_DNA"/>
</dbReference>
<dbReference type="GeneID" id="43166871"/>
<keyword evidence="1" id="KW-0812">Transmembrane</keyword>
<dbReference type="GO" id="GO:0032259">
    <property type="term" value="P:methylation"/>
    <property type="evidence" value="ECO:0007669"/>
    <property type="project" value="UniProtKB-KW"/>
</dbReference>
<name>A0ABZ0Y526_9BURK</name>
<sequence length="296" mass="32954">MRCVVCSTLQLQGLTDWHTSCSACGYEGAALSVKINAQPDGAPVDELEREVGLKSLRQENFRDILSVVLKHVKPGARRLLDVGCAHGWFLETARAHFDVLGVEPDSVVGSRTASRGLPVRPGYFPDALTPDESFDVIVFNDVIEHIPDIASALEACNARLSENGLLVLNLPNSRGFFYRLSKIFARLGWRNPFNRLWQKDLPSPHVHYFNPRNLELLVTRHGFVSVYSGQLPSMRKKGLFERIRCTGDISGFSLYLQYFAVLCSIPVLSVFPSDIIFCVFRKAKSGAFRPGVLSAQ</sequence>
<keyword evidence="3" id="KW-1185">Reference proteome</keyword>
<dbReference type="InterPro" id="IPR029063">
    <property type="entry name" value="SAM-dependent_MTases_sf"/>
</dbReference>
<dbReference type="SUPFAM" id="SSF53335">
    <property type="entry name" value="S-adenosyl-L-methionine-dependent methyltransferases"/>
    <property type="match status" value="1"/>
</dbReference>
<protein>
    <submittedName>
        <fullName evidence="2">Class I SAM-dependent methyltransferase</fullName>
        <ecNumber evidence="2">2.1.1.-</ecNumber>
    </submittedName>
</protein>
<evidence type="ECO:0000256" key="1">
    <source>
        <dbReference type="SAM" id="Phobius"/>
    </source>
</evidence>
<proteinExistence type="predicted"/>
<dbReference type="Gene3D" id="3.40.50.150">
    <property type="entry name" value="Vaccinia Virus protein VP39"/>
    <property type="match status" value="1"/>
</dbReference>
<dbReference type="Proteomes" id="UP001326110">
    <property type="component" value="Chromosome"/>
</dbReference>
<dbReference type="CDD" id="cd02440">
    <property type="entry name" value="AdoMet_MTases"/>
    <property type="match status" value="1"/>
</dbReference>
<reference evidence="2 3" key="1">
    <citation type="submission" date="2023-11" db="EMBL/GenBank/DDBJ databases">
        <title>MicrobeMod: A computational toolkit for identifying prokaryotic methylation and restriction-modification with nanopore sequencing.</title>
        <authorList>
            <person name="Crits-Christoph A."/>
            <person name="Kang S.C."/>
            <person name="Lee H."/>
            <person name="Ostrov N."/>
        </authorList>
    </citation>
    <scope>NUCLEOTIDE SEQUENCE [LARGE SCALE GENOMIC DNA]</scope>
    <source>
        <strain evidence="2 3">ATCC 25935</strain>
    </source>
</reference>
<evidence type="ECO:0000313" key="3">
    <source>
        <dbReference type="Proteomes" id="UP001326110"/>
    </source>
</evidence>
<keyword evidence="1" id="KW-0472">Membrane</keyword>